<dbReference type="NCBIfam" id="NF033486">
    <property type="entry name" value="harvest_ssl1498"/>
    <property type="match status" value="1"/>
</dbReference>
<keyword evidence="4" id="KW-1185">Reference proteome</keyword>
<dbReference type="InterPro" id="IPR048028">
    <property type="entry name" value="Psb34-like"/>
</dbReference>
<evidence type="ECO:0000313" key="2">
    <source>
        <dbReference type="EMBL" id="KAF3883828.1"/>
    </source>
</evidence>
<keyword evidence="3" id="KW-0436">Ligase</keyword>
<dbReference type="STRING" id="1479485.DA73_0228465"/>
<dbReference type="GO" id="GO:0016874">
    <property type="term" value="F:ligase activity"/>
    <property type="evidence" value="ECO:0007669"/>
    <property type="project" value="UniProtKB-KW"/>
</dbReference>
<keyword evidence="1" id="KW-1133">Transmembrane helix</keyword>
<dbReference type="EMBL" id="JHEG02000058">
    <property type="protein sequence ID" value="KIE08499.1"/>
    <property type="molecule type" value="Genomic_DNA"/>
</dbReference>
<evidence type="ECO:0000313" key="3">
    <source>
        <dbReference type="EMBL" id="KIE08499.1"/>
    </source>
</evidence>
<dbReference type="AlphaFoldDB" id="A0A0C1QSX6"/>
<dbReference type="Pfam" id="PF26394">
    <property type="entry name" value="Psb34"/>
    <property type="match status" value="1"/>
</dbReference>
<dbReference type="Proteomes" id="UP000029738">
    <property type="component" value="Unassembled WGS sequence"/>
</dbReference>
<evidence type="ECO:0000256" key="1">
    <source>
        <dbReference type="SAM" id="Phobius"/>
    </source>
</evidence>
<evidence type="ECO:0000313" key="4">
    <source>
        <dbReference type="Proteomes" id="UP000029738"/>
    </source>
</evidence>
<name>A0A0C1QSX6_9CYAN</name>
<reference evidence="3" key="1">
    <citation type="journal article" date="2015" name="Genome Announc.">
        <title>Draft Genome Sequence of Tolypothrix boutellei Strain VB521301.</title>
        <authorList>
            <person name="Chandrababunaidu M.M."/>
            <person name="Singh D."/>
            <person name="Sen D."/>
            <person name="Bhan S."/>
            <person name="Das S."/>
            <person name="Gupta A."/>
            <person name="Adhikary S.P."/>
            <person name="Tripathy S."/>
        </authorList>
    </citation>
    <scope>NUCLEOTIDE SEQUENCE</scope>
    <source>
        <strain evidence="3">VB521301</strain>
    </source>
</reference>
<gene>
    <name evidence="3" type="ORF">DA73_0228465</name>
    <name evidence="2" type="ORF">DA73_0400039650</name>
</gene>
<dbReference type="RefSeq" id="WP_038090212.1">
    <property type="nucleotide sequence ID" value="NZ_JHEG04000002.1"/>
</dbReference>
<reference evidence="2" key="2">
    <citation type="submission" date="2019-11" db="EMBL/GenBank/DDBJ databases">
        <title>Improved Assembly of Tolypothrix boutellei genome.</title>
        <authorList>
            <person name="Sarangi A.N."/>
            <person name="Mukherjee M."/>
            <person name="Ghosh S."/>
            <person name="Singh D."/>
            <person name="Das A."/>
            <person name="Kant S."/>
            <person name="Prusty A."/>
            <person name="Tripathy S."/>
        </authorList>
    </citation>
    <scope>NUCLEOTIDE SEQUENCE</scope>
    <source>
        <strain evidence="2">VB521301</strain>
    </source>
</reference>
<keyword evidence="1" id="KW-0472">Membrane</keyword>
<sequence>MYTTVNEDGILNNYPTETKMQFAEYPAIWEQRQYLIQGVFATLLVATLVLVAFTAS</sequence>
<dbReference type="EMBL" id="JHEG04000002">
    <property type="protein sequence ID" value="KAF3883828.1"/>
    <property type="molecule type" value="Genomic_DNA"/>
</dbReference>
<proteinExistence type="predicted"/>
<comment type="caution">
    <text evidence="3">The sequence shown here is derived from an EMBL/GenBank/DDBJ whole genome shotgun (WGS) entry which is preliminary data.</text>
</comment>
<dbReference type="OrthoDB" id="462212at2"/>
<organism evidence="3">
    <name type="scientific">Tolypothrix bouteillei VB521301</name>
    <dbReference type="NCBI Taxonomy" id="1479485"/>
    <lineage>
        <taxon>Bacteria</taxon>
        <taxon>Bacillati</taxon>
        <taxon>Cyanobacteriota</taxon>
        <taxon>Cyanophyceae</taxon>
        <taxon>Nostocales</taxon>
        <taxon>Tolypothrichaceae</taxon>
        <taxon>Tolypothrix</taxon>
    </lineage>
</organism>
<feature type="transmembrane region" description="Helical" evidence="1">
    <location>
        <begin position="34"/>
        <end position="55"/>
    </location>
</feature>
<protein>
    <submittedName>
        <fullName evidence="3">O-succinylbenzoic acid--CoA ligase</fullName>
    </submittedName>
    <submittedName>
        <fullName evidence="2">Ssl1498 family light-harvesting-like protein</fullName>
    </submittedName>
</protein>
<accession>A0A0C1QSX6</accession>
<keyword evidence="1" id="KW-0812">Transmembrane</keyword>